<feature type="transmembrane region" description="Helical" evidence="13">
    <location>
        <begin position="105"/>
        <end position="128"/>
    </location>
</feature>
<keyword evidence="9 12" id="KW-1015">Disulfide bond</keyword>
<keyword evidence="3 12" id="KW-0813">Transport</keyword>
<evidence type="ECO:0000256" key="1">
    <source>
        <dbReference type="ARBA" id="ARBA00004141"/>
    </source>
</evidence>
<evidence type="ECO:0000256" key="9">
    <source>
        <dbReference type="ARBA" id="ARBA00023157"/>
    </source>
</evidence>
<evidence type="ECO:0000256" key="4">
    <source>
        <dbReference type="ARBA" id="ARBA00022692"/>
    </source>
</evidence>
<dbReference type="InterPro" id="IPR023380">
    <property type="entry name" value="DsbB-like_sf"/>
</dbReference>
<comment type="subcellular location">
    <subcellularLocation>
        <location evidence="12">Cell membrane</location>
        <topology evidence="12">Multi-pass membrane protein</topology>
    </subcellularLocation>
    <subcellularLocation>
        <location evidence="1">Membrane</location>
        <topology evidence="1">Multi-pass membrane protein</topology>
    </subcellularLocation>
</comment>
<dbReference type="HAMAP" id="MF_00287">
    <property type="entry name" value="BdbC"/>
    <property type="match status" value="1"/>
</dbReference>
<evidence type="ECO:0000256" key="12">
    <source>
        <dbReference type="HAMAP-Rule" id="MF_00287"/>
    </source>
</evidence>
<keyword evidence="6 12" id="KW-1133">Transmembrane helix</keyword>
<keyword evidence="15" id="KW-1185">Reference proteome</keyword>
<dbReference type="SUPFAM" id="SSF158442">
    <property type="entry name" value="DsbB-like"/>
    <property type="match status" value="1"/>
</dbReference>
<evidence type="ECO:0000256" key="11">
    <source>
        <dbReference type="ARBA" id="ARBA00023284"/>
    </source>
</evidence>
<dbReference type="GO" id="GO:0005886">
    <property type="term" value="C:plasma membrane"/>
    <property type="evidence" value="ECO:0007669"/>
    <property type="project" value="UniProtKB-SubCell"/>
</dbReference>
<comment type="caution">
    <text evidence="12">Lacks conserved residue(s) required for the propagation of feature annotation.</text>
</comment>
<feature type="transmembrane region" description="Helical" evidence="13">
    <location>
        <begin position="40"/>
        <end position="58"/>
    </location>
</feature>
<evidence type="ECO:0000256" key="8">
    <source>
        <dbReference type="ARBA" id="ARBA00023136"/>
    </source>
</evidence>
<reference evidence="15" key="1">
    <citation type="submission" date="2017-11" db="EMBL/GenBank/DDBJ databases">
        <authorList>
            <person name="Zhu W."/>
        </authorList>
    </citation>
    <scope>NUCLEOTIDE SEQUENCE [LARGE SCALE GENOMIC DNA]</scope>
    <source>
        <strain evidence="15">160</strain>
    </source>
</reference>
<keyword evidence="5 12" id="KW-0249">Electron transport</keyword>
<evidence type="ECO:0000256" key="2">
    <source>
        <dbReference type="ARBA" id="ARBA00007602"/>
    </source>
</evidence>
<evidence type="ECO:0000313" key="14">
    <source>
        <dbReference type="EMBL" id="AXI11060.1"/>
    </source>
</evidence>
<keyword evidence="8 12" id="KW-0472">Membrane</keyword>
<dbReference type="PANTHER" id="PTHR43469">
    <property type="entry name" value="DISULFIDE FORMATION PROTEIN-RELATED"/>
    <property type="match status" value="1"/>
</dbReference>
<evidence type="ECO:0000256" key="5">
    <source>
        <dbReference type="ARBA" id="ARBA00022982"/>
    </source>
</evidence>
<dbReference type="EMBL" id="CP024848">
    <property type="protein sequence ID" value="AXI11060.1"/>
    <property type="molecule type" value="Genomic_DNA"/>
</dbReference>
<evidence type="ECO:0000256" key="7">
    <source>
        <dbReference type="ARBA" id="ARBA00023002"/>
    </source>
</evidence>
<feature type="disulfide bond" description="Redox-active" evidence="12">
    <location>
        <begin position="36"/>
        <end position="39"/>
    </location>
</feature>
<dbReference type="KEGG" id="ocn:CUC15_01115"/>
<evidence type="ECO:0000256" key="13">
    <source>
        <dbReference type="SAM" id="Phobius"/>
    </source>
</evidence>
<dbReference type="PANTHER" id="PTHR43469:SF1">
    <property type="entry name" value="SPBETA PROPHAGE-DERIVED DISULFIDE BOND FORMATION PROTEIN B"/>
    <property type="match status" value="1"/>
</dbReference>
<dbReference type="Pfam" id="PF02600">
    <property type="entry name" value="DsbB"/>
    <property type="match status" value="1"/>
</dbReference>
<gene>
    <name evidence="12" type="primary">bdbC</name>
    <name evidence="14" type="ORF">CUC15_01115</name>
</gene>
<name>A0A345PM30_9BACI</name>
<dbReference type="PIRSF" id="PIRSF036659">
    <property type="entry name" value="BdbC"/>
    <property type="match status" value="1"/>
</dbReference>
<evidence type="ECO:0000313" key="15">
    <source>
        <dbReference type="Proteomes" id="UP000253908"/>
    </source>
</evidence>
<keyword evidence="10 12" id="KW-0143">Chaperone</keyword>
<comment type="function">
    <text evidence="12">Required for disulfide bond formation in some proteins.</text>
</comment>
<dbReference type="NCBIfam" id="NF002849">
    <property type="entry name" value="PRK03113.1"/>
    <property type="match status" value="1"/>
</dbReference>
<dbReference type="InterPro" id="IPR003752">
    <property type="entry name" value="DiS_bond_form_DsbB/BdbC"/>
</dbReference>
<dbReference type="Gene3D" id="1.20.1550.10">
    <property type="entry name" value="DsbB-like"/>
    <property type="match status" value="1"/>
</dbReference>
<feature type="transmembrane region" description="Helical" evidence="13">
    <location>
        <begin position="12"/>
        <end position="34"/>
    </location>
</feature>
<evidence type="ECO:0000256" key="10">
    <source>
        <dbReference type="ARBA" id="ARBA00023186"/>
    </source>
</evidence>
<dbReference type="OrthoDB" id="158402at2"/>
<keyword evidence="7 12" id="KW-0560">Oxidoreductase</keyword>
<dbReference type="InterPro" id="IPR012187">
    <property type="entry name" value="Disulphide_bond_form_BdbC"/>
</dbReference>
<keyword evidence="12" id="KW-1003">Cell membrane</keyword>
<accession>A0A345PM30</accession>
<sequence>MSKISVENKMIFAWTVSLLATSGSLFFSEVMKFIPCEMCWYQRILMYPQVILLGIMLWRKDGQSIIYVLPLSIIGVLVSVYHNVIQKIPQANVISCGIIPCDIEYINWFGFITIPMLSLIAFLALVWVQISILINHYRGKSI</sequence>
<dbReference type="GO" id="GO:0006457">
    <property type="term" value="P:protein folding"/>
    <property type="evidence" value="ECO:0007669"/>
    <property type="project" value="InterPro"/>
</dbReference>
<keyword evidence="4 12" id="KW-0812">Transmembrane</keyword>
<organism evidence="14 15">
    <name type="scientific">Oceanobacillus zhaokaii</name>
    <dbReference type="NCBI Taxonomy" id="2052660"/>
    <lineage>
        <taxon>Bacteria</taxon>
        <taxon>Bacillati</taxon>
        <taxon>Bacillota</taxon>
        <taxon>Bacilli</taxon>
        <taxon>Bacillales</taxon>
        <taxon>Bacillaceae</taxon>
        <taxon>Oceanobacillus</taxon>
    </lineage>
</organism>
<dbReference type="GO" id="GO:0015035">
    <property type="term" value="F:protein-disulfide reductase activity"/>
    <property type="evidence" value="ECO:0007669"/>
    <property type="project" value="UniProtKB-UniRule"/>
</dbReference>
<evidence type="ECO:0000256" key="6">
    <source>
        <dbReference type="ARBA" id="ARBA00022989"/>
    </source>
</evidence>
<dbReference type="Proteomes" id="UP000253908">
    <property type="component" value="Chromosome"/>
</dbReference>
<keyword evidence="11 12" id="KW-0676">Redox-active center</keyword>
<comment type="similarity">
    <text evidence="2 12">Belongs to the DsbB family. BdbC subfamily.</text>
</comment>
<feature type="transmembrane region" description="Helical" evidence="13">
    <location>
        <begin position="65"/>
        <end position="85"/>
    </location>
</feature>
<protein>
    <recommendedName>
        <fullName evidence="12">Probable disulfide formation protein</fullName>
    </recommendedName>
    <alternativeName>
        <fullName evidence="12">Disulfide oxidoreductase</fullName>
    </alternativeName>
    <alternativeName>
        <fullName evidence="12">Thiol-disulfide oxidoreductase</fullName>
    </alternativeName>
</protein>
<dbReference type="AlphaFoldDB" id="A0A345PM30"/>
<evidence type="ECO:0000256" key="3">
    <source>
        <dbReference type="ARBA" id="ARBA00022448"/>
    </source>
</evidence>
<proteinExistence type="inferred from homology"/>